<dbReference type="RefSeq" id="WP_074449773.1">
    <property type="nucleotide sequence ID" value="NZ_FMMM01000048.1"/>
</dbReference>
<protein>
    <recommendedName>
        <fullName evidence="3">Peptidyl-prolyl cis-trans isomerase</fullName>
    </recommendedName>
</protein>
<proteinExistence type="predicted"/>
<dbReference type="Proteomes" id="UP000182057">
    <property type="component" value="Unassembled WGS sequence"/>
</dbReference>
<evidence type="ECO:0008006" key="3">
    <source>
        <dbReference type="Google" id="ProtNLM"/>
    </source>
</evidence>
<evidence type="ECO:0000313" key="1">
    <source>
        <dbReference type="EMBL" id="SCQ21130.1"/>
    </source>
</evidence>
<dbReference type="AlphaFoldDB" id="A0A1D3ULP2"/>
<dbReference type="EMBL" id="FMMM01000048">
    <property type="protein sequence ID" value="SCQ21130.1"/>
    <property type="molecule type" value="Genomic_DNA"/>
</dbReference>
<organism evidence="1 2">
    <name type="scientific">Tannerella forsythia</name>
    <name type="common">Bacteroides forsythus</name>
    <dbReference type="NCBI Taxonomy" id="28112"/>
    <lineage>
        <taxon>Bacteria</taxon>
        <taxon>Pseudomonadati</taxon>
        <taxon>Bacteroidota</taxon>
        <taxon>Bacteroidia</taxon>
        <taxon>Bacteroidales</taxon>
        <taxon>Tannerellaceae</taxon>
        <taxon>Tannerella</taxon>
    </lineage>
</organism>
<evidence type="ECO:0000313" key="2">
    <source>
        <dbReference type="Proteomes" id="UP000182057"/>
    </source>
</evidence>
<reference evidence="1 2" key="1">
    <citation type="submission" date="2016-09" db="EMBL/GenBank/DDBJ databases">
        <authorList>
            <person name="Capua I."/>
            <person name="De Benedictis P."/>
            <person name="Joannis T."/>
            <person name="Lombin L.H."/>
            <person name="Cattoli G."/>
        </authorList>
    </citation>
    <scope>NUCLEOTIDE SEQUENCE [LARGE SCALE GENOMIC DNA]</scope>
    <source>
        <strain evidence="1 2">UB20</strain>
    </source>
</reference>
<dbReference type="OrthoDB" id="9785180at2"/>
<sequence length="289" mass="34174">MKRKTPLLWCVWAGFCIFSACQPSTVKEETDILVEVEGLTLTRSDVEKVIPQGSTPADSLLMAENYIKKWITDILIYEVAEHNLGKDEKEVNRLVEEYRRALLRHRYLEGMVHSKLSAEIRENDRRSYYQEHIQKFILDRHLIKGLFIKVPVDAPGLENVRKWYKSDKLDAVENIEKYSIQNASIYDYFYDRWVDFDEALAKIPMHVSNKAQFLKTNRYVEFTDSSYCYFLNIAEHLLAGNVAPYEYAEPQIEEEMINKRKVEFLRNFEEELYRDAVRKGNVIFYNTKP</sequence>
<accession>A0A1D3ULP2</accession>
<gene>
    <name evidence="1" type="ORF">TFUB20_01273</name>
</gene>
<dbReference type="PROSITE" id="PS51257">
    <property type="entry name" value="PROKAR_LIPOPROTEIN"/>
    <property type="match status" value="1"/>
</dbReference>
<name>A0A1D3ULP2_TANFO</name>